<dbReference type="InterPro" id="IPR036188">
    <property type="entry name" value="FAD/NAD-bd_sf"/>
</dbReference>
<accession>W5TG06</accession>
<dbReference type="PRINTS" id="PR00411">
    <property type="entry name" value="PNDRDTASEI"/>
</dbReference>
<dbReference type="InterPro" id="IPR028202">
    <property type="entry name" value="Reductase_C"/>
</dbReference>
<dbReference type="Pfam" id="PF14759">
    <property type="entry name" value="Reductase_C"/>
    <property type="match status" value="1"/>
</dbReference>
<dbReference type="InterPro" id="IPR023753">
    <property type="entry name" value="FAD/NAD-binding_dom"/>
</dbReference>
<dbReference type="Pfam" id="PF07992">
    <property type="entry name" value="Pyr_redox_2"/>
    <property type="match status" value="1"/>
</dbReference>
<organism evidence="7 8">
    <name type="scientific">Nocardia nova SH22a</name>
    <dbReference type="NCBI Taxonomy" id="1415166"/>
    <lineage>
        <taxon>Bacteria</taxon>
        <taxon>Bacillati</taxon>
        <taxon>Actinomycetota</taxon>
        <taxon>Actinomycetes</taxon>
        <taxon>Mycobacteriales</taxon>
        <taxon>Nocardiaceae</taxon>
        <taxon>Nocardia</taxon>
    </lineage>
</organism>
<dbReference type="eggNOG" id="COG0446">
    <property type="taxonomic scope" value="Bacteria"/>
</dbReference>
<evidence type="ECO:0000256" key="1">
    <source>
        <dbReference type="ARBA" id="ARBA00001974"/>
    </source>
</evidence>
<dbReference type="HOGENOM" id="CLU_003291_4_0_11"/>
<dbReference type="PANTHER" id="PTHR43557">
    <property type="entry name" value="APOPTOSIS-INDUCING FACTOR 1"/>
    <property type="match status" value="1"/>
</dbReference>
<gene>
    <name evidence="7" type="ORF">NONO_c33120</name>
</gene>
<keyword evidence="2" id="KW-0285">Flavoprotein</keyword>
<dbReference type="Gene3D" id="3.50.50.60">
    <property type="entry name" value="FAD/NAD(P)-binding domain"/>
    <property type="match status" value="2"/>
</dbReference>
<evidence type="ECO:0000256" key="4">
    <source>
        <dbReference type="ARBA" id="ARBA00023002"/>
    </source>
</evidence>
<sequence>MTVSPDGRVVIIGTGIAGATAAETLRKEGFTGSIVLVGDDPSPPYRRPMVSKEILAGADIAKSLLRPNAFWPDHSIELRTGTSVESIDVDAARVVCEDGTALAYDALIVATGGRARRLASMPPDAHHVRHLRDAAPLRTCLTPPGGGTASLLVIGGGLVGMEVAASARAAGADVTVLEAGERVLERALPGPVAEALTGLHRERGVVVHTGVRLEEVTRAGGRTRVSARDGREWVADAVVVAVGMTPNDELASRAGLTVDDGIVVDEFCATSAPGVFAAGDVARFPRPVLGGVERIEHWNHAQAHGAAAARNALGIATAYEDVPWCWTTQFGRTVQTSGWPAAAAEVVSYGDAAGEAYLALGMADGRLVSATGVGRPRDVRAARTLIKDGIRLSRTVLEGADIDLTRLAAGPGGGAGAPVAVAPE</sequence>
<reference evidence="7 8" key="1">
    <citation type="journal article" date="2014" name="Appl. Environ. Microbiol.">
        <title>Insights into the Microbial Degradation of Rubber and Gutta-Percha by Analysis of the Complete Genome of Nocardia nova SH22a.</title>
        <authorList>
            <person name="Luo Q."/>
            <person name="Hiessl S."/>
            <person name="Poehlein A."/>
            <person name="Daniel R."/>
            <person name="Steinbuchel A."/>
        </authorList>
    </citation>
    <scope>NUCLEOTIDE SEQUENCE [LARGE SCALE GENOMIC DNA]</scope>
    <source>
        <strain evidence="7">SH22a</strain>
    </source>
</reference>
<feature type="domain" description="FAD/NAD(P)-binding" evidence="5">
    <location>
        <begin position="8"/>
        <end position="305"/>
    </location>
</feature>
<evidence type="ECO:0000256" key="2">
    <source>
        <dbReference type="ARBA" id="ARBA00022630"/>
    </source>
</evidence>
<dbReference type="STRING" id="1415166.NONO_c33120"/>
<evidence type="ECO:0000259" key="6">
    <source>
        <dbReference type="Pfam" id="PF14759"/>
    </source>
</evidence>
<dbReference type="InterPro" id="IPR050446">
    <property type="entry name" value="FAD-oxidoreductase/Apoptosis"/>
</dbReference>
<dbReference type="PANTHER" id="PTHR43557:SF2">
    <property type="entry name" value="RIESKE DOMAIN-CONTAINING PROTEIN-RELATED"/>
    <property type="match status" value="1"/>
</dbReference>
<comment type="cofactor">
    <cofactor evidence="1">
        <name>FAD</name>
        <dbReference type="ChEBI" id="CHEBI:57692"/>
    </cofactor>
</comment>
<evidence type="ECO:0000259" key="5">
    <source>
        <dbReference type="Pfam" id="PF07992"/>
    </source>
</evidence>
<protein>
    <submittedName>
        <fullName evidence="7">Putative rubredoxin reductase</fullName>
    </submittedName>
</protein>
<dbReference type="Gene3D" id="3.30.390.30">
    <property type="match status" value="1"/>
</dbReference>
<dbReference type="AlphaFoldDB" id="W5TG06"/>
<dbReference type="EMBL" id="CP006850">
    <property type="protein sequence ID" value="AHH18099.1"/>
    <property type="molecule type" value="Genomic_DNA"/>
</dbReference>
<feature type="domain" description="Reductase C-terminal" evidence="6">
    <location>
        <begin position="324"/>
        <end position="407"/>
    </location>
</feature>
<evidence type="ECO:0000313" key="8">
    <source>
        <dbReference type="Proteomes" id="UP000019150"/>
    </source>
</evidence>
<name>W5TG06_9NOCA</name>
<dbReference type="KEGG" id="nno:NONO_c33120"/>
<dbReference type="SUPFAM" id="SSF51905">
    <property type="entry name" value="FAD/NAD(P)-binding domain"/>
    <property type="match status" value="1"/>
</dbReference>
<keyword evidence="4" id="KW-0560">Oxidoreductase</keyword>
<keyword evidence="8" id="KW-1185">Reference proteome</keyword>
<dbReference type="PRINTS" id="PR00368">
    <property type="entry name" value="FADPNR"/>
</dbReference>
<dbReference type="Proteomes" id="UP000019150">
    <property type="component" value="Chromosome"/>
</dbReference>
<dbReference type="GO" id="GO:0005737">
    <property type="term" value="C:cytoplasm"/>
    <property type="evidence" value="ECO:0007669"/>
    <property type="project" value="TreeGrafter"/>
</dbReference>
<proteinExistence type="predicted"/>
<keyword evidence="3" id="KW-0274">FAD</keyword>
<evidence type="ECO:0000256" key="3">
    <source>
        <dbReference type="ARBA" id="ARBA00022827"/>
    </source>
</evidence>
<dbReference type="PATRIC" id="fig|1415166.3.peg.3399"/>
<dbReference type="GO" id="GO:0016651">
    <property type="term" value="F:oxidoreductase activity, acting on NAD(P)H"/>
    <property type="evidence" value="ECO:0007669"/>
    <property type="project" value="TreeGrafter"/>
</dbReference>
<evidence type="ECO:0000313" key="7">
    <source>
        <dbReference type="EMBL" id="AHH18099.1"/>
    </source>
</evidence>
<dbReference type="SUPFAM" id="SSF55424">
    <property type="entry name" value="FAD/NAD-linked reductases, dimerisation (C-terminal) domain"/>
    <property type="match status" value="1"/>
</dbReference>
<dbReference type="InterPro" id="IPR016156">
    <property type="entry name" value="FAD/NAD-linked_Rdtase_dimer_sf"/>
</dbReference>